<accession>A0A8H6VC67</accession>
<keyword evidence="1" id="KW-1133">Transmembrane helix</keyword>
<feature type="non-terminal residue" evidence="2">
    <location>
        <position position="1"/>
    </location>
</feature>
<gene>
    <name evidence="2" type="ORF">HII31_11858</name>
</gene>
<feature type="transmembrane region" description="Helical" evidence="1">
    <location>
        <begin position="203"/>
        <end position="223"/>
    </location>
</feature>
<keyword evidence="1" id="KW-0812">Transmembrane</keyword>
<name>A0A8H6VC67_9PEZI</name>
<reference evidence="2" key="1">
    <citation type="submission" date="2020-04" db="EMBL/GenBank/DDBJ databases">
        <title>Draft genome resource of the tomato pathogen Pseudocercospora fuligena.</title>
        <authorList>
            <person name="Zaccaron A."/>
        </authorList>
    </citation>
    <scope>NUCLEOTIDE SEQUENCE</scope>
    <source>
        <strain evidence="2">PF001</strain>
    </source>
</reference>
<dbReference type="EMBL" id="JABCIY010000245">
    <property type="protein sequence ID" value="KAF7186898.1"/>
    <property type="molecule type" value="Genomic_DNA"/>
</dbReference>
<feature type="transmembrane region" description="Helical" evidence="1">
    <location>
        <begin position="229"/>
        <end position="246"/>
    </location>
</feature>
<evidence type="ECO:0000256" key="1">
    <source>
        <dbReference type="SAM" id="Phobius"/>
    </source>
</evidence>
<dbReference type="AlphaFoldDB" id="A0A8H6VC67"/>
<dbReference type="OrthoDB" id="2101715at2759"/>
<organism evidence="2 3">
    <name type="scientific">Pseudocercospora fuligena</name>
    <dbReference type="NCBI Taxonomy" id="685502"/>
    <lineage>
        <taxon>Eukaryota</taxon>
        <taxon>Fungi</taxon>
        <taxon>Dikarya</taxon>
        <taxon>Ascomycota</taxon>
        <taxon>Pezizomycotina</taxon>
        <taxon>Dothideomycetes</taxon>
        <taxon>Dothideomycetidae</taxon>
        <taxon>Mycosphaerellales</taxon>
        <taxon>Mycosphaerellaceae</taxon>
        <taxon>Pseudocercospora</taxon>
    </lineage>
</organism>
<evidence type="ECO:0000313" key="3">
    <source>
        <dbReference type="Proteomes" id="UP000660729"/>
    </source>
</evidence>
<protein>
    <submittedName>
        <fullName evidence="2">Uncharacterized protein</fullName>
    </submittedName>
</protein>
<evidence type="ECO:0000313" key="2">
    <source>
        <dbReference type="EMBL" id="KAF7186898.1"/>
    </source>
</evidence>
<keyword evidence="1" id="KW-0472">Membrane</keyword>
<proteinExistence type="predicted"/>
<comment type="caution">
    <text evidence="2">The sequence shown here is derived from an EMBL/GenBank/DDBJ whole genome shotgun (WGS) entry which is preliminary data.</text>
</comment>
<dbReference type="Proteomes" id="UP000660729">
    <property type="component" value="Unassembled WGS sequence"/>
</dbReference>
<sequence length="287" mass="32730">MSPAEKAAVWLDKLNFRIPGGRWQLFEFSDLWIVPPFIKHDAQDALARLYTRTLPLLQQNSPAELIADILSSYLQSLDLKTSEWSIIDFGSGQGGPLPIIEKIINHGRDSPIPFILTDLHPNLDVWMELATHSRALYAAISTTTRGDKQAALQAGFESNGRKVFRFFSESFHRFDDAYATKVLKSTLDTADAFAIVELQERRLFSLVGVLLETYLFLLLGWLWFWEDKIHLVLIYLIPILPVMQFLDGLVRCLRTRTFEDMITLVEHAFGTRYVVDRKGSDGAVQIN</sequence>
<keyword evidence="3" id="KW-1185">Reference proteome</keyword>